<keyword evidence="4" id="KW-0964">Secreted</keyword>
<evidence type="ECO:0000259" key="6">
    <source>
        <dbReference type="SMART" id="SM00235"/>
    </source>
</evidence>
<dbReference type="InterPro" id="IPR034033">
    <property type="entry name" value="Serralysin-like"/>
</dbReference>
<dbReference type="EMBL" id="AP014946">
    <property type="protein sequence ID" value="BAT57578.1"/>
    <property type="molecule type" value="Genomic_DNA"/>
</dbReference>
<gene>
    <name evidence="7" type="primary">prtC</name>
    <name evidence="7" type="ORF">GJW-30_1_00084</name>
</gene>
<dbReference type="KEGG" id="vgo:GJW-30_1_00084"/>
<sequence>MPTESLTVQEAALQITRKNFSWSSPIGSPSPVLTYGFLSNTPPYKSYDTEMETFTPFNAAQIEATDLALLLFEDVANINFERNGVGSIGSAAYSNANKISYGNFNSGETGGLAYFYTQTSGGYVWTSGYTSFPIGGPGFALLLHETGHTLGLSHPGDYDVYKQSTITYAGNAEYIEDSKQYSVMSYFRPEETGADFTWSGVRYGPSTLMLHDIAALQRLYGANTSTRTGDTVYGFNSNADRPVYYLKSATDQFAVSIWDAGGIDTLDFSGYATNQRIDLREGEFSNVGRLVKNVSIAIGAVVENAKGGTGADYIIGNAANNVLTGGKGNDTLEGGAGTDTAVFSGTQSQYQITKIGGQYQVVGPDGTDLVTGIERLQFDNGSVVLGVVVDPAVAATFLNLGLMQVSAANLPATTLTALEQISSAYSSGQASASQMTQSVIDLVDGTTSVAILTYQFFTGKTPTQAGMQYLVNSPDNVNASDLNDTYYQTFSLENRYINFGVNLGKLGEGNAKFSADYGALSLFDATKKAYTEIFGLVPLDSKVAELVNGQVSVAGQMMTRADYFAYYGKDAIGTKAAMVGWLLGESIKADLGPYAAADERFLADLADGSAKFNINLLAEYGA</sequence>
<name>A0A0S3PNS5_9BRAD</name>
<dbReference type="EC" id="3.4.24.40" evidence="7"/>
<dbReference type="Pfam" id="PF19198">
    <property type="entry name" value="RsaA_NTD"/>
    <property type="match status" value="1"/>
</dbReference>
<dbReference type="SMART" id="SM00235">
    <property type="entry name" value="ZnMc"/>
    <property type="match status" value="1"/>
</dbReference>
<proteinExistence type="inferred from homology"/>
<dbReference type="SUPFAM" id="SSF55486">
    <property type="entry name" value="Metalloproteases ('zincins'), catalytic domain"/>
    <property type="match status" value="1"/>
</dbReference>
<protein>
    <submittedName>
        <fullName evidence="7">Serralysin C</fullName>
        <ecNumber evidence="7">3.4.24.40</ecNumber>
    </submittedName>
</protein>
<dbReference type="PRINTS" id="PR00313">
    <property type="entry name" value="CABNDNGRPT"/>
</dbReference>
<dbReference type="RefSeq" id="WP_096350410.1">
    <property type="nucleotide sequence ID" value="NZ_AP014946.1"/>
</dbReference>
<feature type="domain" description="Peptidase metallopeptidase" evidence="6">
    <location>
        <begin position="18"/>
        <end position="198"/>
    </location>
</feature>
<dbReference type="Gene3D" id="3.40.390.10">
    <property type="entry name" value="Collagenase (Catalytic Domain)"/>
    <property type="match status" value="1"/>
</dbReference>
<comment type="subcellular location">
    <subcellularLocation>
        <location evidence="2">Secreted</location>
    </subcellularLocation>
</comment>
<keyword evidence="7" id="KW-0378">Hydrolase</keyword>
<accession>A0A0S3PNS5</accession>
<dbReference type="GO" id="GO:0005615">
    <property type="term" value="C:extracellular space"/>
    <property type="evidence" value="ECO:0007669"/>
    <property type="project" value="InterPro"/>
</dbReference>
<dbReference type="Gene3D" id="2.150.10.10">
    <property type="entry name" value="Serralysin-like metalloprotease, C-terminal"/>
    <property type="match status" value="1"/>
</dbReference>
<evidence type="ECO:0000256" key="4">
    <source>
        <dbReference type="ARBA" id="ARBA00022525"/>
    </source>
</evidence>
<dbReference type="OrthoDB" id="223957at2"/>
<dbReference type="SUPFAM" id="SSF51120">
    <property type="entry name" value="beta-Roll"/>
    <property type="match status" value="1"/>
</dbReference>
<dbReference type="Proteomes" id="UP000236884">
    <property type="component" value="Chromosome"/>
</dbReference>
<dbReference type="Pfam" id="PF00353">
    <property type="entry name" value="HemolysinCabind"/>
    <property type="match status" value="1"/>
</dbReference>
<dbReference type="InterPro" id="IPR013858">
    <property type="entry name" value="Peptidase_M10B_C"/>
</dbReference>
<dbReference type="GO" id="GO:0006508">
    <property type="term" value="P:proteolysis"/>
    <property type="evidence" value="ECO:0007669"/>
    <property type="project" value="InterPro"/>
</dbReference>
<dbReference type="InterPro" id="IPR006026">
    <property type="entry name" value="Peptidase_Metallo"/>
</dbReference>
<dbReference type="InterPro" id="IPR011049">
    <property type="entry name" value="Serralysin-like_metalloprot_C"/>
</dbReference>
<dbReference type="InterPro" id="IPR024079">
    <property type="entry name" value="MetalloPept_cat_dom_sf"/>
</dbReference>
<dbReference type="GO" id="GO:0008270">
    <property type="term" value="F:zinc ion binding"/>
    <property type="evidence" value="ECO:0007669"/>
    <property type="project" value="InterPro"/>
</dbReference>
<evidence type="ECO:0000256" key="5">
    <source>
        <dbReference type="ARBA" id="ARBA00022737"/>
    </source>
</evidence>
<dbReference type="InterPro" id="IPR001343">
    <property type="entry name" value="Hemolysn_Ca-bd"/>
</dbReference>
<evidence type="ECO:0000313" key="7">
    <source>
        <dbReference type="EMBL" id="BAT57578.1"/>
    </source>
</evidence>
<keyword evidence="5" id="KW-0677">Repeat</keyword>
<comment type="cofactor">
    <cofactor evidence="1">
        <name>Ca(2+)</name>
        <dbReference type="ChEBI" id="CHEBI:29108"/>
    </cofactor>
</comment>
<reference evidence="7 8" key="1">
    <citation type="submission" date="2015-08" db="EMBL/GenBank/DDBJ databases">
        <title>Investigation of the bacterial diversity of lava forest soil.</title>
        <authorList>
            <person name="Lee J.S."/>
        </authorList>
    </citation>
    <scope>NUCLEOTIDE SEQUENCE [LARGE SCALE GENOMIC DNA]</scope>
    <source>
        <strain evidence="7 8">GJW-30</strain>
    </source>
</reference>
<dbReference type="GO" id="GO:0005509">
    <property type="term" value="F:calcium ion binding"/>
    <property type="evidence" value="ECO:0007669"/>
    <property type="project" value="InterPro"/>
</dbReference>
<keyword evidence="8" id="KW-1185">Reference proteome</keyword>
<comment type="similarity">
    <text evidence="3">Belongs to the peptidase M10B family.</text>
</comment>
<dbReference type="CDD" id="cd04277">
    <property type="entry name" value="ZnMc_serralysin_like"/>
    <property type="match status" value="1"/>
</dbReference>
<evidence type="ECO:0000313" key="8">
    <source>
        <dbReference type="Proteomes" id="UP000236884"/>
    </source>
</evidence>
<evidence type="ECO:0000256" key="2">
    <source>
        <dbReference type="ARBA" id="ARBA00004613"/>
    </source>
</evidence>
<dbReference type="AlphaFoldDB" id="A0A0S3PNS5"/>
<evidence type="ECO:0000256" key="3">
    <source>
        <dbReference type="ARBA" id="ARBA00009490"/>
    </source>
</evidence>
<dbReference type="GO" id="GO:0008237">
    <property type="term" value="F:metallopeptidase activity"/>
    <property type="evidence" value="ECO:0007669"/>
    <property type="project" value="InterPro"/>
</dbReference>
<organism evidence="7 8">
    <name type="scientific">Variibacter gotjawalensis</name>
    <dbReference type="NCBI Taxonomy" id="1333996"/>
    <lineage>
        <taxon>Bacteria</taxon>
        <taxon>Pseudomonadati</taxon>
        <taxon>Pseudomonadota</taxon>
        <taxon>Alphaproteobacteria</taxon>
        <taxon>Hyphomicrobiales</taxon>
        <taxon>Nitrobacteraceae</taxon>
        <taxon>Variibacter</taxon>
    </lineage>
</organism>
<evidence type="ECO:0000256" key="1">
    <source>
        <dbReference type="ARBA" id="ARBA00001913"/>
    </source>
</evidence>
<dbReference type="Pfam" id="PF08548">
    <property type="entry name" value="Peptidase_M10_C"/>
    <property type="match status" value="1"/>
</dbReference>